<dbReference type="RefSeq" id="XP_004335049.1">
    <property type="nucleotide sequence ID" value="XM_004335001.1"/>
</dbReference>
<evidence type="ECO:0000259" key="1">
    <source>
        <dbReference type="Pfam" id="PF02854"/>
    </source>
</evidence>
<evidence type="ECO:0000313" key="2">
    <source>
        <dbReference type="EMBL" id="ELR13036.1"/>
    </source>
</evidence>
<dbReference type="OrthoDB" id="514777at2759"/>
<reference evidence="2 3" key="1">
    <citation type="journal article" date="2013" name="Genome Biol.">
        <title>Genome of Acanthamoeba castellanii highlights extensive lateral gene transfer and early evolution of tyrosine kinase signaling.</title>
        <authorList>
            <person name="Clarke M."/>
            <person name="Lohan A.J."/>
            <person name="Liu B."/>
            <person name="Lagkouvardos I."/>
            <person name="Roy S."/>
            <person name="Zafar N."/>
            <person name="Bertelli C."/>
            <person name="Schilde C."/>
            <person name="Kianianmomeni A."/>
            <person name="Burglin T.R."/>
            <person name="Frech C."/>
            <person name="Turcotte B."/>
            <person name="Kopec K.O."/>
            <person name="Synnott J.M."/>
            <person name="Choo C."/>
            <person name="Paponov I."/>
            <person name="Finkler A."/>
            <person name="Soon Heng Tan C."/>
            <person name="Hutchins A.P."/>
            <person name="Weinmeier T."/>
            <person name="Rattei T."/>
            <person name="Chu J.S."/>
            <person name="Gimenez G."/>
            <person name="Irimia M."/>
            <person name="Rigden D.J."/>
            <person name="Fitzpatrick D.A."/>
            <person name="Lorenzo-Morales J."/>
            <person name="Bateman A."/>
            <person name="Chiu C.H."/>
            <person name="Tang P."/>
            <person name="Hegemann P."/>
            <person name="Fromm H."/>
            <person name="Raoult D."/>
            <person name="Greub G."/>
            <person name="Miranda-Saavedra D."/>
            <person name="Chen N."/>
            <person name="Nash P."/>
            <person name="Ginger M.L."/>
            <person name="Horn M."/>
            <person name="Schaap P."/>
            <person name="Caler L."/>
            <person name="Loftus B."/>
        </authorList>
    </citation>
    <scope>NUCLEOTIDE SEQUENCE [LARGE SCALE GENOMIC DNA]</scope>
    <source>
        <strain evidence="2 3">Neff</strain>
    </source>
</reference>
<dbReference type="SUPFAM" id="SSF48371">
    <property type="entry name" value="ARM repeat"/>
    <property type="match status" value="1"/>
</dbReference>
<organism evidence="2 3">
    <name type="scientific">Acanthamoeba castellanii (strain ATCC 30010 / Neff)</name>
    <dbReference type="NCBI Taxonomy" id="1257118"/>
    <lineage>
        <taxon>Eukaryota</taxon>
        <taxon>Amoebozoa</taxon>
        <taxon>Discosea</taxon>
        <taxon>Longamoebia</taxon>
        <taxon>Centramoebida</taxon>
        <taxon>Acanthamoebidae</taxon>
        <taxon>Acanthamoeba</taxon>
    </lineage>
</organism>
<dbReference type="Gene3D" id="1.25.40.180">
    <property type="match status" value="1"/>
</dbReference>
<evidence type="ECO:0000313" key="3">
    <source>
        <dbReference type="Proteomes" id="UP000011083"/>
    </source>
</evidence>
<feature type="domain" description="MIF4G" evidence="1">
    <location>
        <begin position="35"/>
        <end position="339"/>
    </location>
</feature>
<dbReference type="STRING" id="1257118.L8GLG0"/>
<protein>
    <submittedName>
        <fullName evidence="2">MIF4G domain containing protein</fullName>
    </submittedName>
</protein>
<dbReference type="Proteomes" id="UP000011083">
    <property type="component" value="Unassembled WGS sequence"/>
</dbReference>
<dbReference type="PANTHER" id="PTHR23253">
    <property type="entry name" value="EUKARYOTIC TRANSLATION INITIATION FACTOR 4 GAMMA"/>
    <property type="match status" value="1"/>
</dbReference>
<name>L8GLG0_ACACF</name>
<dbReference type="InterPro" id="IPR016024">
    <property type="entry name" value="ARM-type_fold"/>
</dbReference>
<dbReference type="Pfam" id="PF02854">
    <property type="entry name" value="MIF4G"/>
    <property type="match status" value="1"/>
</dbReference>
<dbReference type="GO" id="GO:0003723">
    <property type="term" value="F:RNA binding"/>
    <property type="evidence" value="ECO:0007669"/>
    <property type="project" value="InterPro"/>
</dbReference>
<dbReference type="KEGG" id="acan:ACA1_097200"/>
<dbReference type="VEuPathDB" id="AmoebaDB:ACA1_097200"/>
<dbReference type="AlphaFoldDB" id="L8GLG0"/>
<sequence length="348" mass="39898">MAKVQSMTPPAAVPFTWVDHRRSVPTTEELENRRNLLGLVNKLTFTNMDTISAQLVEGMKDPYLLSEAVELVFHQGLNPAWMVLFAHLCRRLTKDSPFFGRRGEINFRTVLIDKYRSEFEQAVYTQVPPLVQLCARCVDASMPPTAAARAETEALLPQELAAYLRERPWVVTPKVLAERWQRMIELVVLLGEFYNVGLVAEAQITWMLDQLCASIEQGVRRNVEPLCRLLATVGPVLDGRRRRAAEHLGVDQDDDDDDDGVGVVDDGINDGATWVDDFVLARPSEKKKTEEKEKEKEKKMTKGVDEYMDKVASYLRRGKEWNLGSRIQFMIMDVMELRTRNWQWRRAS</sequence>
<keyword evidence="3" id="KW-1185">Reference proteome</keyword>
<dbReference type="InterPro" id="IPR003890">
    <property type="entry name" value="MIF4G-like_typ-3"/>
</dbReference>
<dbReference type="GeneID" id="14913136"/>
<accession>L8GLG0</accession>
<dbReference type="EMBL" id="KB008103">
    <property type="protein sequence ID" value="ELR13036.1"/>
    <property type="molecule type" value="Genomic_DNA"/>
</dbReference>
<gene>
    <name evidence="2" type="ORF">ACA1_097200</name>
</gene>
<proteinExistence type="predicted"/>